<dbReference type="Proteomes" id="UP001220530">
    <property type="component" value="Chromosome"/>
</dbReference>
<dbReference type="Gene3D" id="3.20.20.450">
    <property type="entry name" value="EAL domain"/>
    <property type="match status" value="1"/>
</dbReference>
<feature type="domain" description="GGDEF" evidence="2">
    <location>
        <begin position="17"/>
        <end position="150"/>
    </location>
</feature>
<evidence type="ECO:0000259" key="1">
    <source>
        <dbReference type="PROSITE" id="PS50883"/>
    </source>
</evidence>
<reference evidence="3 4" key="1">
    <citation type="submission" date="2023-02" db="EMBL/GenBank/DDBJ databases">
        <title>Devosia algicola sp. nov., isolated from the phycosphere of marine algae.</title>
        <authorList>
            <person name="Kim J.M."/>
            <person name="Lee J.K."/>
            <person name="Choi B.J."/>
            <person name="Bayburt H."/>
            <person name="Jeon C.O."/>
        </authorList>
    </citation>
    <scope>NUCLEOTIDE SEQUENCE [LARGE SCALE GENOMIC DNA]</scope>
    <source>
        <strain evidence="3 4">G20-9</strain>
    </source>
</reference>
<dbReference type="SMART" id="SM00267">
    <property type="entry name" value="GGDEF"/>
    <property type="match status" value="1"/>
</dbReference>
<dbReference type="Gene3D" id="3.30.70.270">
    <property type="match status" value="1"/>
</dbReference>
<dbReference type="InterPro" id="IPR043128">
    <property type="entry name" value="Rev_trsase/Diguanyl_cyclase"/>
</dbReference>
<dbReference type="NCBIfam" id="TIGR00254">
    <property type="entry name" value="GGDEF"/>
    <property type="match status" value="1"/>
</dbReference>
<sequence>MTLSLAAALTRRDVEGGRVALMMLDLDRFKQVNDTLGHQAGDELLRAVAERLRQTISDKGIIARFGGDEFAFLYQTCPSTCNCTEIAEKVIEALQTPFETKRGKAFVGASIGIVSTSTSESEPRELLRKADIALYKAKTSGRNRAVVYQEHMNEVLQLERTIEAELREALRTTDQLSVHFQPLVAQKTRKIVGAEALARWHHPKFGSISPVKFIPVAENSGLIEDLGDFVLRKSCALGAEVPGRTIAVNISTTQLRNPGFAARVFDLLYETGMRATDLELEITESILLDDEHVSAQNLRTLRSSGIHIALDDFGTGYSSLSYLRRYPVDRIKIDRSFVSQLSDGHDSVAIVQAIITLAHAMNIQVTAEGVETEEQADILGRLGNNTLQGYLFSRPVKADEIVAKFAGDPEVSGSRQVA</sequence>
<dbReference type="Pfam" id="PF00990">
    <property type="entry name" value="GGDEF"/>
    <property type="match status" value="1"/>
</dbReference>
<dbReference type="CDD" id="cd01948">
    <property type="entry name" value="EAL"/>
    <property type="match status" value="1"/>
</dbReference>
<dbReference type="PANTHER" id="PTHR44757:SF2">
    <property type="entry name" value="BIOFILM ARCHITECTURE MAINTENANCE PROTEIN MBAA"/>
    <property type="match status" value="1"/>
</dbReference>
<organism evidence="3 4">
    <name type="scientific">Devosia algicola</name>
    <dbReference type="NCBI Taxonomy" id="3026418"/>
    <lineage>
        <taxon>Bacteria</taxon>
        <taxon>Pseudomonadati</taxon>
        <taxon>Pseudomonadota</taxon>
        <taxon>Alphaproteobacteria</taxon>
        <taxon>Hyphomicrobiales</taxon>
        <taxon>Devosiaceae</taxon>
        <taxon>Devosia</taxon>
    </lineage>
</organism>
<dbReference type="RefSeq" id="WP_282220494.1">
    <property type="nucleotide sequence ID" value="NZ_CP118246.1"/>
</dbReference>
<dbReference type="PROSITE" id="PS50883">
    <property type="entry name" value="EAL"/>
    <property type="match status" value="1"/>
</dbReference>
<feature type="domain" description="EAL" evidence="1">
    <location>
        <begin position="159"/>
        <end position="409"/>
    </location>
</feature>
<dbReference type="PANTHER" id="PTHR44757">
    <property type="entry name" value="DIGUANYLATE CYCLASE DGCP"/>
    <property type="match status" value="1"/>
</dbReference>
<evidence type="ECO:0000313" key="4">
    <source>
        <dbReference type="Proteomes" id="UP001220530"/>
    </source>
</evidence>
<gene>
    <name evidence="3" type="ORF">PSQ19_08940</name>
</gene>
<dbReference type="InterPro" id="IPR029787">
    <property type="entry name" value="Nucleotide_cyclase"/>
</dbReference>
<accession>A0ABY7YRZ9</accession>
<dbReference type="SMART" id="SM00052">
    <property type="entry name" value="EAL"/>
    <property type="match status" value="1"/>
</dbReference>
<dbReference type="InterPro" id="IPR052155">
    <property type="entry name" value="Biofilm_reg_signaling"/>
</dbReference>
<name>A0ABY7YRZ9_9HYPH</name>
<evidence type="ECO:0000313" key="3">
    <source>
        <dbReference type="EMBL" id="WDR04109.1"/>
    </source>
</evidence>
<proteinExistence type="predicted"/>
<dbReference type="EMBL" id="CP118246">
    <property type="protein sequence ID" value="WDR04109.1"/>
    <property type="molecule type" value="Genomic_DNA"/>
</dbReference>
<dbReference type="InterPro" id="IPR001633">
    <property type="entry name" value="EAL_dom"/>
</dbReference>
<dbReference type="SUPFAM" id="SSF55073">
    <property type="entry name" value="Nucleotide cyclase"/>
    <property type="match status" value="1"/>
</dbReference>
<dbReference type="InterPro" id="IPR035919">
    <property type="entry name" value="EAL_sf"/>
</dbReference>
<protein>
    <submittedName>
        <fullName evidence="3">Bifunctional diguanylate cyclase/phosphodiesterase</fullName>
    </submittedName>
</protein>
<evidence type="ECO:0000259" key="2">
    <source>
        <dbReference type="PROSITE" id="PS50887"/>
    </source>
</evidence>
<dbReference type="PROSITE" id="PS50887">
    <property type="entry name" value="GGDEF"/>
    <property type="match status" value="1"/>
</dbReference>
<dbReference type="Pfam" id="PF00563">
    <property type="entry name" value="EAL"/>
    <property type="match status" value="1"/>
</dbReference>
<keyword evidence="4" id="KW-1185">Reference proteome</keyword>
<dbReference type="InterPro" id="IPR000160">
    <property type="entry name" value="GGDEF_dom"/>
</dbReference>
<dbReference type="SUPFAM" id="SSF141868">
    <property type="entry name" value="EAL domain-like"/>
    <property type="match status" value="1"/>
</dbReference>
<dbReference type="CDD" id="cd01949">
    <property type="entry name" value="GGDEF"/>
    <property type="match status" value="1"/>
</dbReference>